<gene>
    <name evidence="1" type="ORF">HPLM_LOCUS17090</name>
</gene>
<dbReference type="WBParaSite" id="HPLM_0001709901-mRNA-1">
    <property type="protein sequence ID" value="HPLM_0001709901-mRNA-1"/>
    <property type="gene ID" value="HPLM_0001709901"/>
</dbReference>
<sequence>MSLFSSDYSPYYNLMGFPLTKNLWIPAAITRSVEGLNWVSSCQIRVKRISLSSSSIIAHSWPLRRSVWLRTQRLVRQFNCVSDAAGTHRFAAARVMATQSSSLCTHGKMRRGTLQRRQAGWSVGSSSSSSSSWSVSGSFGQDQEFVALHPPVIMILPISLSVADS</sequence>
<evidence type="ECO:0000313" key="2">
    <source>
        <dbReference type="Proteomes" id="UP000268014"/>
    </source>
</evidence>
<proteinExistence type="predicted"/>
<dbReference type="AlphaFoldDB" id="A0A0N4WYX0"/>
<reference evidence="1 2" key="2">
    <citation type="submission" date="2018-11" db="EMBL/GenBank/DDBJ databases">
        <authorList>
            <consortium name="Pathogen Informatics"/>
        </authorList>
    </citation>
    <scope>NUCLEOTIDE SEQUENCE [LARGE SCALE GENOMIC DNA]</scope>
    <source>
        <strain evidence="1 2">MHpl1</strain>
    </source>
</reference>
<name>A0A0N4WYX0_HAEPC</name>
<evidence type="ECO:0000313" key="3">
    <source>
        <dbReference type="WBParaSite" id="HPLM_0001709901-mRNA-1"/>
    </source>
</evidence>
<organism evidence="3">
    <name type="scientific">Haemonchus placei</name>
    <name type="common">Barber's pole worm</name>
    <dbReference type="NCBI Taxonomy" id="6290"/>
    <lineage>
        <taxon>Eukaryota</taxon>
        <taxon>Metazoa</taxon>
        <taxon>Ecdysozoa</taxon>
        <taxon>Nematoda</taxon>
        <taxon>Chromadorea</taxon>
        <taxon>Rhabditida</taxon>
        <taxon>Rhabditina</taxon>
        <taxon>Rhabditomorpha</taxon>
        <taxon>Strongyloidea</taxon>
        <taxon>Trichostrongylidae</taxon>
        <taxon>Haemonchus</taxon>
    </lineage>
</organism>
<dbReference type="Proteomes" id="UP000268014">
    <property type="component" value="Unassembled WGS sequence"/>
</dbReference>
<reference evidence="3" key="1">
    <citation type="submission" date="2017-02" db="UniProtKB">
        <authorList>
            <consortium name="WormBaseParasite"/>
        </authorList>
    </citation>
    <scope>IDENTIFICATION</scope>
</reference>
<keyword evidence="2" id="KW-1185">Reference proteome</keyword>
<protein>
    <submittedName>
        <fullName evidence="1 3">Uncharacterized protein</fullName>
    </submittedName>
</protein>
<accession>A0A0N4WYX0</accession>
<evidence type="ECO:0000313" key="1">
    <source>
        <dbReference type="EMBL" id="VDO63331.1"/>
    </source>
</evidence>
<dbReference type="EMBL" id="UZAF01019764">
    <property type="protein sequence ID" value="VDO63331.1"/>
    <property type="molecule type" value="Genomic_DNA"/>
</dbReference>